<organism evidence="5 6">
    <name type="scientific">Synoicihabitans lomoniglobus</name>
    <dbReference type="NCBI Taxonomy" id="2909285"/>
    <lineage>
        <taxon>Bacteria</taxon>
        <taxon>Pseudomonadati</taxon>
        <taxon>Verrucomicrobiota</taxon>
        <taxon>Opitutia</taxon>
        <taxon>Opitutales</taxon>
        <taxon>Opitutaceae</taxon>
        <taxon>Synoicihabitans</taxon>
    </lineage>
</organism>
<dbReference type="Gene3D" id="3.90.550.10">
    <property type="entry name" value="Spore Coat Polysaccharide Biosynthesis Protein SpsA, Chain A"/>
    <property type="match status" value="1"/>
</dbReference>
<dbReference type="AlphaFoldDB" id="A0AAE9ZWF2"/>
<keyword evidence="2 5" id="KW-0328">Glycosyltransferase</keyword>
<dbReference type="SUPFAM" id="SSF53448">
    <property type="entry name" value="Nucleotide-diphospho-sugar transferases"/>
    <property type="match status" value="1"/>
</dbReference>
<reference evidence="5" key="1">
    <citation type="submission" date="2023-03" db="EMBL/GenBank/DDBJ databases">
        <title>Lomoglobus Profundus gen. nov., sp. nov., a novel member of the phylum Verrucomicrobia, isolated from deep-marine sediment of South China Sea.</title>
        <authorList>
            <person name="Ahmad T."/>
            <person name="Ishaq S.E."/>
            <person name="Wang F."/>
        </authorList>
    </citation>
    <scope>NUCLEOTIDE SEQUENCE</scope>
    <source>
        <strain evidence="5">LMO-M01</strain>
    </source>
</reference>
<evidence type="ECO:0000313" key="5">
    <source>
        <dbReference type="EMBL" id="WED64135.1"/>
    </source>
</evidence>
<sequence>MKPPRPIAAPVPGDGAPVTLSVIVPFHRGFGQLKQTLRALRGQTYPRSAFEIIAINNDPDEVTLPPLQAEFPDVRWLQEEEVGSYCARNRGVAAARGEWLAFTDSDCVPTPAWLAEGVRMIRDSDCDLFGGRVDYIDPKGRSKNAAEWLEEEFTLLHKQRWLVENLGVVATANLFARRSLFERVGGFNPRLMSFGDGDWTRRAKASGARLGYADTALTLHPRRSRVAELLTKTLRTEGDRINFMRCHGATWRMHLVQLWRNSALDPRSYVRAWRAGGEVSLGMRLKIVSLMLYLSGRSTVEKLRVLLRGKPIRG</sequence>
<dbReference type="PANTHER" id="PTHR43179:SF12">
    <property type="entry name" value="GALACTOFURANOSYLTRANSFERASE GLFT2"/>
    <property type="match status" value="1"/>
</dbReference>
<evidence type="ECO:0000256" key="1">
    <source>
        <dbReference type="ARBA" id="ARBA00006739"/>
    </source>
</evidence>
<name>A0AAE9ZWF2_9BACT</name>
<dbReference type="GO" id="GO:0016757">
    <property type="term" value="F:glycosyltransferase activity"/>
    <property type="evidence" value="ECO:0007669"/>
    <property type="project" value="UniProtKB-KW"/>
</dbReference>
<dbReference type="InterPro" id="IPR001173">
    <property type="entry name" value="Glyco_trans_2-like"/>
</dbReference>
<dbReference type="KEGG" id="slom:PXH66_17495"/>
<dbReference type="InterPro" id="IPR029044">
    <property type="entry name" value="Nucleotide-diphossugar_trans"/>
</dbReference>
<dbReference type="EMBL" id="CP119075">
    <property type="protein sequence ID" value="WED64135.1"/>
    <property type="molecule type" value="Genomic_DNA"/>
</dbReference>
<evidence type="ECO:0000313" key="6">
    <source>
        <dbReference type="Proteomes" id="UP001218638"/>
    </source>
</evidence>
<dbReference type="Proteomes" id="UP001218638">
    <property type="component" value="Chromosome"/>
</dbReference>
<evidence type="ECO:0000256" key="2">
    <source>
        <dbReference type="ARBA" id="ARBA00022676"/>
    </source>
</evidence>
<dbReference type="PANTHER" id="PTHR43179">
    <property type="entry name" value="RHAMNOSYLTRANSFERASE WBBL"/>
    <property type="match status" value="1"/>
</dbReference>
<evidence type="ECO:0000256" key="3">
    <source>
        <dbReference type="ARBA" id="ARBA00022679"/>
    </source>
</evidence>
<proteinExistence type="inferred from homology"/>
<dbReference type="Pfam" id="PF00535">
    <property type="entry name" value="Glycos_transf_2"/>
    <property type="match status" value="1"/>
</dbReference>
<evidence type="ECO:0000259" key="4">
    <source>
        <dbReference type="Pfam" id="PF00535"/>
    </source>
</evidence>
<feature type="domain" description="Glycosyltransferase 2-like" evidence="4">
    <location>
        <begin position="21"/>
        <end position="184"/>
    </location>
</feature>
<keyword evidence="6" id="KW-1185">Reference proteome</keyword>
<comment type="similarity">
    <text evidence="1">Belongs to the glycosyltransferase 2 family.</text>
</comment>
<dbReference type="EC" id="2.4.-.-" evidence="5"/>
<keyword evidence="3 5" id="KW-0808">Transferase</keyword>
<protein>
    <submittedName>
        <fullName evidence="5">Glycosyltransferase</fullName>
        <ecNumber evidence="5">2.4.-.-</ecNumber>
    </submittedName>
</protein>
<accession>A0AAE9ZWF2</accession>
<gene>
    <name evidence="5" type="ORF">PXH66_17495</name>
</gene>
<dbReference type="RefSeq" id="WP_330928040.1">
    <property type="nucleotide sequence ID" value="NZ_CP119075.1"/>
</dbReference>